<dbReference type="EMBL" id="OGUU01000011">
    <property type="protein sequence ID" value="SPC16041.1"/>
    <property type="molecule type" value="Genomic_DNA"/>
</dbReference>
<evidence type="ECO:0000313" key="3">
    <source>
        <dbReference type="Proteomes" id="UP000257139"/>
    </source>
</evidence>
<gene>
    <name evidence="2" type="ORF">CBM2594_A70606</name>
</gene>
<dbReference type="Proteomes" id="UP000257139">
    <property type="component" value="Chromosome CBM2594_a"/>
</dbReference>
<organism evidence="2 3">
    <name type="scientific">Cupriavidus taiwanensis</name>
    <dbReference type="NCBI Taxonomy" id="164546"/>
    <lineage>
        <taxon>Bacteria</taxon>
        <taxon>Pseudomonadati</taxon>
        <taxon>Pseudomonadota</taxon>
        <taxon>Betaproteobacteria</taxon>
        <taxon>Burkholderiales</taxon>
        <taxon>Burkholderiaceae</taxon>
        <taxon>Cupriavidus</taxon>
    </lineage>
</organism>
<evidence type="ECO:0000313" key="2">
    <source>
        <dbReference type="EMBL" id="SPC16041.1"/>
    </source>
</evidence>
<dbReference type="AlphaFoldDB" id="A0A7Z7J8V2"/>
<reference evidence="2 3" key="1">
    <citation type="submission" date="2018-01" db="EMBL/GenBank/DDBJ databases">
        <authorList>
            <person name="Clerissi C."/>
        </authorList>
    </citation>
    <scope>NUCLEOTIDE SEQUENCE [LARGE SCALE GENOMIC DNA]</scope>
    <source>
        <strain evidence="2">Cupriavidus taiwanensis STM 6021</strain>
    </source>
</reference>
<sequence length="76" mass="8074">MRSALVDGPLGGQLAFLIKRMMDSVPSRRAWKLVSPSHNGTMPGREAKGVAGREPPARVADGSYGWEAAIALIRSA</sequence>
<name>A0A7Z7J8V2_9BURK</name>
<feature type="region of interest" description="Disordered" evidence="1">
    <location>
        <begin position="34"/>
        <end position="56"/>
    </location>
</feature>
<accession>A0A7Z7J8V2</accession>
<comment type="caution">
    <text evidence="2">The sequence shown here is derived from an EMBL/GenBank/DDBJ whole genome shotgun (WGS) entry which is preliminary data.</text>
</comment>
<proteinExistence type="predicted"/>
<protein>
    <submittedName>
        <fullName evidence="2">Uncharacterized protein</fullName>
    </submittedName>
</protein>
<evidence type="ECO:0000256" key="1">
    <source>
        <dbReference type="SAM" id="MobiDB-lite"/>
    </source>
</evidence>